<organism evidence="1 2">
    <name type="scientific">Citrus sinensis</name>
    <name type="common">Sweet orange</name>
    <name type="synonym">Citrus aurantium var. sinensis</name>
    <dbReference type="NCBI Taxonomy" id="2711"/>
    <lineage>
        <taxon>Eukaryota</taxon>
        <taxon>Viridiplantae</taxon>
        <taxon>Streptophyta</taxon>
        <taxon>Embryophyta</taxon>
        <taxon>Tracheophyta</taxon>
        <taxon>Spermatophyta</taxon>
        <taxon>Magnoliopsida</taxon>
        <taxon>eudicotyledons</taxon>
        <taxon>Gunneridae</taxon>
        <taxon>Pentapetalae</taxon>
        <taxon>rosids</taxon>
        <taxon>malvids</taxon>
        <taxon>Sapindales</taxon>
        <taxon>Rutaceae</taxon>
        <taxon>Aurantioideae</taxon>
        <taxon>Citrus</taxon>
    </lineage>
</organism>
<dbReference type="Pfam" id="PF12609">
    <property type="entry name" value="DUF3774"/>
    <property type="match status" value="1"/>
</dbReference>
<keyword evidence="2" id="KW-1185">Reference proteome</keyword>
<accession>A0A067GFZ2</accession>
<dbReference type="InterPro" id="IPR022251">
    <property type="entry name" value="DUF3774_wound-induced"/>
</dbReference>
<dbReference type="AlphaFoldDB" id="A0A067GFZ2"/>
<gene>
    <name evidence="1" type="ORF">CISIN_1g034801mg</name>
</gene>
<name>A0A067GFZ2_CITSI</name>
<evidence type="ECO:0000313" key="1">
    <source>
        <dbReference type="EMBL" id="KDO74246.1"/>
    </source>
</evidence>
<protein>
    <submittedName>
        <fullName evidence="1">Uncharacterized protein</fullName>
    </submittedName>
</protein>
<dbReference type="Proteomes" id="UP000027120">
    <property type="component" value="Unassembled WGS sequence"/>
</dbReference>
<proteinExistence type="predicted"/>
<sequence>MGLKNKACVLVTVGAALGLRDHGIKSNSFAVKPELTTIVSSILQAKLDQVDRSKKILEKGNEMHQAAEESLRMVVYLSCWGPN</sequence>
<evidence type="ECO:0000313" key="2">
    <source>
        <dbReference type="Proteomes" id="UP000027120"/>
    </source>
</evidence>
<reference evidence="1 2" key="1">
    <citation type="submission" date="2014-04" db="EMBL/GenBank/DDBJ databases">
        <authorList>
            <consortium name="International Citrus Genome Consortium"/>
            <person name="Gmitter F."/>
            <person name="Chen C."/>
            <person name="Farmerie W."/>
            <person name="Harkins T."/>
            <person name="Desany B."/>
            <person name="Mohiuddin M."/>
            <person name="Kodira C."/>
            <person name="Borodovsky M."/>
            <person name="Lomsadze A."/>
            <person name="Burns P."/>
            <person name="Jenkins J."/>
            <person name="Prochnik S."/>
            <person name="Shu S."/>
            <person name="Chapman J."/>
            <person name="Pitluck S."/>
            <person name="Schmutz J."/>
            <person name="Rokhsar D."/>
        </authorList>
    </citation>
    <scope>NUCLEOTIDE SEQUENCE</scope>
</reference>
<dbReference type="EMBL" id="KK784884">
    <property type="protein sequence ID" value="KDO74246.1"/>
    <property type="molecule type" value="Genomic_DNA"/>
</dbReference>